<dbReference type="KEGG" id="nwl:NWFMUON74_07880"/>
<dbReference type="EMBL" id="AP023396">
    <property type="protein sequence ID" value="BCK53016.1"/>
    <property type="molecule type" value="Genomic_DNA"/>
</dbReference>
<dbReference type="Proteomes" id="UP000516173">
    <property type="component" value="Chromosome"/>
</dbReference>
<proteinExistence type="predicted"/>
<dbReference type="AlphaFoldDB" id="A0A7G1KEQ5"/>
<gene>
    <name evidence="2" type="ORF">NWFMUON74_07880</name>
</gene>
<sequence length="115" mass="12911">MRTPDNSDDDINDDPDNPGENKDAVVIPLRRKASRDNSENRNEGSPKTSSDLPVWRYDKSRKRVADQRYAGHVHYVHGARAEQLRGELADVTAQLLAWAVQQQSDDRSRQDGAAA</sequence>
<reference evidence="2 3" key="1">
    <citation type="submission" date="2020-08" db="EMBL/GenBank/DDBJ databases">
        <title>Genome Sequencing of Nocardia wallacei strain FMUON74 and assembly.</title>
        <authorList>
            <person name="Toyokawa M."/>
            <person name="Uesaka K."/>
        </authorList>
    </citation>
    <scope>NUCLEOTIDE SEQUENCE [LARGE SCALE GENOMIC DNA]</scope>
    <source>
        <strain evidence="2 3">FMUON74</strain>
    </source>
</reference>
<name>A0A7G1KEQ5_9NOCA</name>
<feature type="compositionally biased region" description="Acidic residues" evidence="1">
    <location>
        <begin position="1"/>
        <end position="17"/>
    </location>
</feature>
<feature type="compositionally biased region" description="Basic and acidic residues" evidence="1">
    <location>
        <begin position="34"/>
        <end position="44"/>
    </location>
</feature>
<accession>A0A7G1KEQ5</accession>
<keyword evidence="3" id="KW-1185">Reference proteome</keyword>
<evidence type="ECO:0000313" key="2">
    <source>
        <dbReference type="EMBL" id="BCK53016.1"/>
    </source>
</evidence>
<feature type="region of interest" description="Disordered" evidence="1">
    <location>
        <begin position="1"/>
        <end position="56"/>
    </location>
</feature>
<protein>
    <submittedName>
        <fullName evidence="2">Uncharacterized protein</fullName>
    </submittedName>
</protein>
<evidence type="ECO:0000313" key="3">
    <source>
        <dbReference type="Proteomes" id="UP000516173"/>
    </source>
</evidence>
<evidence type="ECO:0000256" key="1">
    <source>
        <dbReference type="SAM" id="MobiDB-lite"/>
    </source>
</evidence>
<organism evidence="2 3">
    <name type="scientific">Nocardia wallacei</name>
    <dbReference type="NCBI Taxonomy" id="480035"/>
    <lineage>
        <taxon>Bacteria</taxon>
        <taxon>Bacillati</taxon>
        <taxon>Actinomycetota</taxon>
        <taxon>Actinomycetes</taxon>
        <taxon>Mycobacteriales</taxon>
        <taxon>Nocardiaceae</taxon>
        <taxon>Nocardia</taxon>
    </lineage>
</organism>